<organism evidence="2 3">
    <name type="scientific">Pseudohoeflea coraliihabitans</name>
    <dbReference type="NCBI Taxonomy" id="2860393"/>
    <lineage>
        <taxon>Bacteria</taxon>
        <taxon>Pseudomonadati</taxon>
        <taxon>Pseudomonadota</taxon>
        <taxon>Alphaproteobacteria</taxon>
        <taxon>Hyphomicrobiales</taxon>
        <taxon>Rhizobiaceae</taxon>
        <taxon>Pseudohoeflea</taxon>
    </lineage>
</organism>
<proteinExistence type="predicted"/>
<comment type="caution">
    <text evidence="2">The sequence shown here is derived from an EMBL/GenBank/DDBJ whole genome shotgun (WGS) entry which is preliminary data.</text>
</comment>
<name>A0ABS6WN25_9HYPH</name>
<sequence length="180" mass="19953">MGFISEIIAAPNAAAAPRQNACEAMILAAAAKWQVPAGILHSVGLIESGRRGVLHPYALNIAGRTVFAESRQQALREFKRARAQGQDLIDLGCMQINYHYHGAEFASPADMLDPEQNVDYAARFLHKLHQRHQSWTMAVARYHAGPDNDPAQRRYICRVIRNLVVVGHGGWTPQARAFCN</sequence>
<evidence type="ECO:0000313" key="3">
    <source>
        <dbReference type="Proteomes" id="UP001430804"/>
    </source>
</evidence>
<accession>A0ABS6WN25</accession>
<keyword evidence="3" id="KW-1185">Reference proteome</keyword>
<evidence type="ECO:0000259" key="1">
    <source>
        <dbReference type="Pfam" id="PF01464"/>
    </source>
</evidence>
<evidence type="ECO:0000313" key="2">
    <source>
        <dbReference type="EMBL" id="MBW3097356.1"/>
    </source>
</evidence>
<feature type="domain" description="Transglycosylase SLT" evidence="1">
    <location>
        <begin position="26"/>
        <end position="149"/>
    </location>
</feature>
<gene>
    <name evidence="2" type="ORF">KY465_08695</name>
</gene>
<dbReference type="InterPro" id="IPR008258">
    <property type="entry name" value="Transglycosylase_SLT_dom_1"/>
</dbReference>
<protein>
    <submittedName>
        <fullName evidence="2">Transglycosylase SLT domain-containing protein</fullName>
    </submittedName>
</protein>
<dbReference type="Proteomes" id="UP001430804">
    <property type="component" value="Unassembled WGS sequence"/>
</dbReference>
<dbReference type="EMBL" id="JAHWQX010000002">
    <property type="protein sequence ID" value="MBW3097356.1"/>
    <property type="molecule type" value="Genomic_DNA"/>
</dbReference>
<reference evidence="2" key="1">
    <citation type="submission" date="2021-07" db="EMBL/GenBank/DDBJ databases">
        <title>Pseudohoeflea marina sp. nov. a polyhydroxyalcanoate-producing bacterium.</title>
        <authorList>
            <person name="Zheng W."/>
            <person name="Yu S."/>
            <person name="Huang Y."/>
        </authorList>
    </citation>
    <scope>NUCLEOTIDE SEQUENCE</scope>
    <source>
        <strain evidence="2">DP4N28-3</strain>
    </source>
</reference>
<dbReference type="Pfam" id="PF01464">
    <property type="entry name" value="SLT"/>
    <property type="match status" value="1"/>
</dbReference>